<dbReference type="Gene3D" id="1.20.120.530">
    <property type="entry name" value="GntR ligand-binding domain-like"/>
    <property type="match status" value="1"/>
</dbReference>
<dbReference type="PROSITE" id="PS50949">
    <property type="entry name" value="HTH_GNTR"/>
    <property type="match status" value="1"/>
</dbReference>
<dbReference type="PANTHER" id="PTHR43537:SF5">
    <property type="entry name" value="UXU OPERON TRANSCRIPTIONAL REGULATOR"/>
    <property type="match status" value="1"/>
</dbReference>
<dbReference type="InterPro" id="IPR008920">
    <property type="entry name" value="TF_FadR/GntR_C"/>
</dbReference>
<accession>A0ABW0KFL5</accession>
<dbReference type="EMBL" id="JBHSMJ010000040">
    <property type="protein sequence ID" value="MFC5452044.1"/>
    <property type="molecule type" value="Genomic_DNA"/>
</dbReference>
<dbReference type="Pfam" id="PF07729">
    <property type="entry name" value="FCD"/>
    <property type="match status" value="1"/>
</dbReference>
<keyword evidence="3" id="KW-0804">Transcription</keyword>
<evidence type="ECO:0000313" key="6">
    <source>
        <dbReference type="EMBL" id="MFC5452044.1"/>
    </source>
</evidence>
<dbReference type="InterPro" id="IPR036388">
    <property type="entry name" value="WH-like_DNA-bd_sf"/>
</dbReference>
<feature type="coiled-coil region" evidence="4">
    <location>
        <begin position="119"/>
        <end position="146"/>
    </location>
</feature>
<sequence>MTSSFPSAKPQKGSDIVLEQLKKRIESGEYSPGYRLPSVVDLASGFNVGRSTIREALSALKAMGWLDIRHGEGTFVSDVLPSAEVQPESAGFFHSKESFQEILEIRKYIESGCASLASMRRTAEDLEQLQMTLNLMQEVLEDEKASEAADVQFHQLIARASHNSLFIQMMDSLTKRMQESMGDSRRLWFFSELASGQQLLEEHTGIFEAIRDHDETLASARMMQHLVKVESVLGKMMPPRETR</sequence>
<dbReference type="InterPro" id="IPR000524">
    <property type="entry name" value="Tscrpt_reg_HTH_GntR"/>
</dbReference>
<reference evidence="7" key="1">
    <citation type="journal article" date="2019" name="Int. J. Syst. Evol. Microbiol.">
        <title>The Global Catalogue of Microorganisms (GCM) 10K type strain sequencing project: providing services to taxonomists for standard genome sequencing and annotation.</title>
        <authorList>
            <consortium name="The Broad Institute Genomics Platform"/>
            <consortium name="The Broad Institute Genome Sequencing Center for Infectious Disease"/>
            <person name="Wu L."/>
            <person name="Ma J."/>
        </authorList>
    </citation>
    <scope>NUCLEOTIDE SEQUENCE [LARGE SCALE GENOMIC DNA]</scope>
    <source>
        <strain evidence="7">KACC 11904</strain>
    </source>
</reference>
<evidence type="ECO:0000256" key="4">
    <source>
        <dbReference type="SAM" id="Coils"/>
    </source>
</evidence>
<keyword evidence="1" id="KW-0805">Transcription regulation</keyword>
<dbReference type="PRINTS" id="PR00035">
    <property type="entry name" value="HTHGNTR"/>
</dbReference>
<proteinExistence type="predicted"/>
<dbReference type="Gene3D" id="1.10.10.10">
    <property type="entry name" value="Winged helix-like DNA-binding domain superfamily/Winged helix DNA-binding domain"/>
    <property type="match status" value="1"/>
</dbReference>
<keyword evidence="2" id="KW-0238">DNA-binding</keyword>
<feature type="domain" description="HTH gntR-type" evidence="5">
    <location>
        <begin position="11"/>
        <end position="79"/>
    </location>
</feature>
<dbReference type="Pfam" id="PF00392">
    <property type="entry name" value="GntR"/>
    <property type="match status" value="1"/>
</dbReference>
<evidence type="ECO:0000256" key="2">
    <source>
        <dbReference type="ARBA" id="ARBA00023125"/>
    </source>
</evidence>
<dbReference type="Proteomes" id="UP001596044">
    <property type="component" value="Unassembled WGS sequence"/>
</dbReference>
<dbReference type="PANTHER" id="PTHR43537">
    <property type="entry name" value="TRANSCRIPTIONAL REGULATOR, GNTR FAMILY"/>
    <property type="match status" value="1"/>
</dbReference>
<dbReference type="SMART" id="SM00345">
    <property type="entry name" value="HTH_GNTR"/>
    <property type="match status" value="1"/>
</dbReference>
<dbReference type="InterPro" id="IPR011711">
    <property type="entry name" value="GntR_C"/>
</dbReference>
<gene>
    <name evidence="6" type="ORF">ACFPOG_27950</name>
</gene>
<dbReference type="CDD" id="cd07377">
    <property type="entry name" value="WHTH_GntR"/>
    <property type="match status" value="1"/>
</dbReference>
<keyword evidence="7" id="KW-1185">Reference proteome</keyword>
<evidence type="ECO:0000256" key="1">
    <source>
        <dbReference type="ARBA" id="ARBA00023015"/>
    </source>
</evidence>
<evidence type="ECO:0000259" key="5">
    <source>
        <dbReference type="PROSITE" id="PS50949"/>
    </source>
</evidence>
<evidence type="ECO:0000313" key="7">
    <source>
        <dbReference type="Proteomes" id="UP001596044"/>
    </source>
</evidence>
<organism evidence="6 7">
    <name type="scientific">Paenibacillus aestuarii</name>
    <dbReference type="NCBI Taxonomy" id="516965"/>
    <lineage>
        <taxon>Bacteria</taxon>
        <taxon>Bacillati</taxon>
        <taxon>Bacillota</taxon>
        <taxon>Bacilli</taxon>
        <taxon>Bacillales</taxon>
        <taxon>Paenibacillaceae</taxon>
        <taxon>Paenibacillus</taxon>
    </lineage>
</organism>
<dbReference type="InterPro" id="IPR036390">
    <property type="entry name" value="WH_DNA-bd_sf"/>
</dbReference>
<dbReference type="RefSeq" id="WP_270881020.1">
    <property type="nucleotide sequence ID" value="NZ_JAQFVF010000044.1"/>
</dbReference>
<protein>
    <submittedName>
        <fullName evidence="6">FadR/GntR family transcriptional regulator</fullName>
    </submittedName>
</protein>
<dbReference type="SUPFAM" id="SSF48008">
    <property type="entry name" value="GntR ligand-binding domain-like"/>
    <property type="match status" value="1"/>
</dbReference>
<dbReference type="SUPFAM" id="SSF46785">
    <property type="entry name" value="Winged helix' DNA-binding domain"/>
    <property type="match status" value="1"/>
</dbReference>
<evidence type="ECO:0000256" key="3">
    <source>
        <dbReference type="ARBA" id="ARBA00023163"/>
    </source>
</evidence>
<dbReference type="SMART" id="SM00895">
    <property type="entry name" value="FCD"/>
    <property type="match status" value="1"/>
</dbReference>
<keyword evidence="4" id="KW-0175">Coiled coil</keyword>
<comment type="caution">
    <text evidence="6">The sequence shown here is derived from an EMBL/GenBank/DDBJ whole genome shotgun (WGS) entry which is preliminary data.</text>
</comment>
<name>A0ABW0KFL5_9BACL</name>